<protein>
    <submittedName>
        <fullName evidence="2">Uncharacterized protein</fullName>
    </submittedName>
</protein>
<evidence type="ECO:0000313" key="3">
    <source>
        <dbReference type="Proteomes" id="UP000034883"/>
    </source>
</evidence>
<keyword evidence="3" id="KW-1185">Reference proteome</keyword>
<gene>
    <name evidence="2" type="ORF">DB32_006089</name>
</gene>
<dbReference type="AlphaFoldDB" id="A0A0F6W728"/>
<organism evidence="2 3">
    <name type="scientific">Sandaracinus amylolyticus</name>
    <dbReference type="NCBI Taxonomy" id="927083"/>
    <lineage>
        <taxon>Bacteria</taxon>
        <taxon>Pseudomonadati</taxon>
        <taxon>Myxococcota</taxon>
        <taxon>Polyangia</taxon>
        <taxon>Polyangiales</taxon>
        <taxon>Sandaracinaceae</taxon>
        <taxon>Sandaracinus</taxon>
    </lineage>
</organism>
<dbReference type="KEGG" id="samy:DB32_006089"/>
<evidence type="ECO:0000313" key="2">
    <source>
        <dbReference type="EMBL" id="AKF08940.1"/>
    </source>
</evidence>
<reference evidence="2 3" key="1">
    <citation type="submission" date="2015-03" db="EMBL/GenBank/DDBJ databases">
        <title>Genome assembly of Sandaracinus amylolyticus DSM 53668.</title>
        <authorList>
            <person name="Sharma G."/>
            <person name="Subramanian S."/>
        </authorList>
    </citation>
    <scope>NUCLEOTIDE SEQUENCE [LARGE SCALE GENOMIC DNA]</scope>
    <source>
        <strain evidence="2 3">DSM 53668</strain>
    </source>
</reference>
<dbReference type="Proteomes" id="UP000034883">
    <property type="component" value="Chromosome"/>
</dbReference>
<sequence length="50" mass="5672">MRHEERRRTRRERPFCGVHGAIAPRGGAHRDQDLVTPRAARRTPSSRGPG</sequence>
<feature type="region of interest" description="Disordered" evidence="1">
    <location>
        <begin position="1"/>
        <end position="50"/>
    </location>
</feature>
<name>A0A0F6W728_9BACT</name>
<accession>A0A0F6W728</accession>
<evidence type="ECO:0000256" key="1">
    <source>
        <dbReference type="SAM" id="MobiDB-lite"/>
    </source>
</evidence>
<proteinExistence type="predicted"/>
<dbReference type="EMBL" id="CP011125">
    <property type="protein sequence ID" value="AKF08940.1"/>
    <property type="molecule type" value="Genomic_DNA"/>
</dbReference>